<feature type="region of interest" description="Disordered" evidence="1">
    <location>
        <begin position="219"/>
        <end position="241"/>
    </location>
</feature>
<evidence type="ECO:0000313" key="3">
    <source>
        <dbReference type="Proteomes" id="UP001623348"/>
    </source>
</evidence>
<feature type="compositionally biased region" description="Basic and acidic residues" evidence="1">
    <location>
        <begin position="78"/>
        <end position="92"/>
    </location>
</feature>
<feature type="compositionally biased region" description="Basic and acidic residues" evidence="1">
    <location>
        <begin position="126"/>
        <end position="140"/>
    </location>
</feature>
<proteinExistence type="predicted"/>
<reference evidence="2 3" key="1">
    <citation type="submission" date="2024-06" db="EMBL/GenBank/DDBJ databases">
        <title>The draft genome of Grus japonensis, version 3.</title>
        <authorList>
            <person name="Nabeshima K."/>
            <person name="Suzuki S."/>
            <person name="Onuma M."/>
        </authorList>
    </citation>
    <scope>NUCLEOTIDE SEQUENCE [LARGE SCALE GENOMIC DNA]</scope>
    <source>
        <strain evidence="2 3">451A</strain>
    </source>
</reference>
<feature type="region of interest" description="Disordered" evidence="1">
    <location>
        <begin position="366"/>
        <end position="415"/>
    </location>
</feature>
<protein>
    <submittedName>
        <fullName evidence="2">Uncharacterized protein</fullName>
    </submittedName>
</protein>
<feature type="compositionally biased region" description="Basic and acidic residues" evidence="1">
    <location>
        <begin position="54"/>
        <end position="68"/>
    </location>
</feature>
<feature type="region of interest" description="Disordered" evidence="1">
    <location>
        <begin position="1"/>
        <end position="207"/>
    </location>
</feature>
<keyword evidence="3" id="KW-1185">Reference proteome</keyword>
<dbReference type="EMBL" id="BAAFJT010000024">
    <property type="protein sequence ID" value="GAB0199669.1"/>
    <property type="molecule type" value="Genomic_DNA"/>
</dbReference>
<evidence type="ECO:0000256" key="1">
    <source>
        <dbReference type="SAM" id="MobiDB-lite"/>
    </source>
</evidence>
<comment type="caution">
    <text evidence="2">The sequence shown here is derived from an EMBL/GenBank/DDBJ whole genome shotgun (WGS) entry which is preliminary data.</text>
</comment>
<evidence type="ECO:0000313" key="2">
    <source>
        <dbReference type="EMBL" id="GAB0199669.1"/>
    </source>
</evidence>
<gene>
    <name evidence="2" type="ORF">GRJ2_002432300</name>
</gene>
<name>A0ABC9XQ22_GRUJA</name>
<sequence length="415" mass="44551">MMKQNQVTAGHPIKLMYGATGNLGGAKPHADEQSKKVGRKDGSPKRRRPGEQAAEVKEGEVGRKDGSPKRRRPGEQAAEVKEGEVGRKDGSPKRRRPGEQAAEVKEGEVGRKDGSPKRRRPGEQAAEVKEGEVGRKDGSPKRRRPGATRDDGCRVSLWTEQVKRVRTTAGRSQCRERGSAPKSSTGGEQSAVRRCKAGYGPRRTQTREVTRAWWGARTAAQNDGGQVPQGASEGRSRVPTSVPRRGCAAAFWTGCPFEVPRGMTAAGSVSGPSRCRERGSAPKSSTGGEQSAVRRCKAGYGPRRTQTREVTRAWWGARTAAQNDGGQVPQGASEGRSRVPTSVPRRGCAAAFWTGCPFEVPRGMTAAGSVSGPSRCRERGSAPKSSTGGEQSAVRRCKAGYGPRRTQTREVTRAW</sequence>
<feature type="compositionally biased region" description="Basic and acidic residues" evidence="1">
    <location>
        <begin position="102"/>
        <end position="116"/>
    </location>
</feature>
<feature type="region of interest" description="Disordered" evidence="1">
    <location>
        <begin position="265"/>
        <end position="342"/>
    </location>
</feature>
<organism evidence="2 3">
    <name type="scientific">Grus japonensis</name>
    <name type="common">Japanese crane</name>
    <name type="synonym">Red-crowned crane</name>
    <dbReference type="NCBI Taxonomy" id="30415"/>
    <lineage>
        <taxon>Eukaryota</taxon>
        <taxon>Metazoa</taxon>
        <taxon>Chordata</taxon>
        <taxon>Craniata</taxon>
        <taxon>Vertebrata</taxon>
        <taxon>Euteleostomi</taxon>
        <taxon>Archelosauria</taxon>
        <taxon>Archosauria</taxon>
        <taxon>Dinosauria</taxon>
        <taxon>Saurischia</taxon>
        <taxon>Theropoda</taxon>
        <taxon>Coelurosauria</taxon>
        <taxon>Aves</taxon>
        <taxon>Neognathae</taxon>
        <taxon>Neoaves</taxon>
        <taxon>Gruiformes</taxon>
        <taxon>Gruidae</taxon>
        <taxon>Grus</taxon>
    </lineage>
</organism>
<dbReference type="Proteomes" id="UP001623348">
    <property type="component" value="Unassembled WGS sequence"/>
</dbReference>
<dbReference type="AlphaFoldDB" id="A0ABC9XQ22"/>
<feature type="compositionally biased region" description="Basic and acidic residues" evidence="1">
    <location>
        <begin position="28"/>
        <end position="44"/>
    </location>
</feature>
<accession>A0ABC9XQ22</accession>